<evidence type="ECO:0000256" key="3">
    <source>
        <dbReference type="ARBA" id="ARBA00022801"/>
    </source>
</evidence>
<dbReference type="Pfam" id="PF04231">
    <property type="entry name" value="Endonuclease_1"/>
    <property type="match status" value="1"/>
</dbReference>
<dbReference type="PANTHER" id="PTHR33607">
    <property type="entry name" value="ENDONUCLEASE-1"/>
    <property type="match status" value="1"/>
</dbReference>
<dbReference type="InterPro" id="IPR007346">
    <property type="entry name" value="Endonuclease-I"/>
</dbReference>
<evidence type="ECO:0000256" key="2">
    <source>
        <dbReference type="ARBA" id="ARBA00022722"/>
    </source>
</evidence>
<reference evidence="5 6" key="1">
    <citation type="submission" date="2018-12" db="EMBL/GenBank/DDBJ databases">
        <title>Genomic taxonomy of the Vibrionaceae family.</title>
        <authorList>
            <person name="Gomez-Gil B."/>
            <person name="Enciso-Ibarra K."/>
        </authorList>
    </citation>
    <scope>NUCLEOTIDE SEQUENCE [LARGE SCALE GENOMIC DNA]</scope>
    <source>
        <strain evidence="5 6">CAIM 594</strain>
    </source>
</reference>
<evidence type="ECO:0000256" key="1">
    <source>
        <dbReference type="ARBA" id="ARBA00006429"/>
    </source>
</evidence>
<evidence type="ECO:0000313" key="5">
    <source>
        <dbReference type="EMBL" id="RSD29907.1"/>
    </source>
</evidence>
<gene>
    <name evidence="5" type="ORF">EJA03_16720</name>
    <name evidence="4" type="ORF">F0225_02410</name>
</gene>
<dbReference type="Proteomes" id="UP000269041">
    <property type="component" value="Unassembled WGS sequence"/>
</dbReference>
<proteinExistence type="inferred from homology"/>
<keyword evidence="2" id="KW-0540">Nuclease</keyword>
<dbReference type="InterPro" id="IPR044925">
    <property type="entry name" value="His-Me_finger_sf"/>
</dbReference>
<organism evidence="5 6">
    <name type="scientific">Vibrio pectenicida</name>
    <dbReference type="NCBI Taxonomy" id="62763"/>
    <lineage>
        <taxon>Bacteria</taxon>
        <taxon>Pseudomonadati</taxon>
        <taxon>Pseudomonadota</taxon>
        <taxon>Gammaproteobacteria</taxon>
        <taxon>Vibrionales</taxon>
        <taxon>Vibrionaceae</taxon>
        <taxon>Vibrio</taxon>
    </lineage>
</organism>
<dbReference type="AlphaFoldDB" id="A0A3R9EAW4"/>
<dbReference type="SUPFAM" id="SSF54060">
    <property type="entry name" value="His-Me finger endonucleases"/>
    <property type="match status" value="1"/>
</dbReference>
<reference evidence="4 7" key="2">
    <citation type="submission" date="2019-09" db="EMBL/GenBank/DDBJ databases">
        <title>Draft genome sequencing and comparative genomics of hatchery-associated Vibrios.</title>
        <authorList>
            <person name="Kehlet-Delgado H."/>
            <person name="Mueller R.S."/>
        </authorList>
    </citation>
    <scope>NUCLEOTIDE SEQUENCE [LARGE SCALE GENOMIC DNA]</scope>
    <source>
        <strain evidence="4 7">99-46-Y</strain>
    </source>
</reference>
<dbReference type="GO" id="GO:0004519">
    <property type="term" value="F:endonuclease activity"/>
    <property type="evidence" value="ECO:0007669"/>
    <property type="project" value="UniProtKB-KW"/>
</dbReference>
<accession>A0A3R9EAW4</accession>
<protein>
    <submittedName>
        <fullName evidence="5">Endonuclease I</fullName>
    </submittedName>
</protein>
<dbReference type="Proteomes" id="UP000565719">
    <property type="component" value="Unassembled WGS sequence"/>
</dbReference>
<evidence type="ECO:0000313" key="4">
    <source>
        <dbReference type="EMBL" id="NOH70195.1"/>
    </source>
</evidence>
<dbReference type="EMBL" id="RSFA01000099">
    <property type="protein sequence ID" value="RSD29907.1"/>
    <property type="molecule type" value="Genomic_DNA"/>
</dbReference>
<sequence length="245" mass="27820">MLVARCVVLWFALLPHVVFALGNTHIESFSKAKQLMQKEIFVGDAIQRTLYCDASFNINKYVTLPEGFTTDKYRGRLNKWEAEHIVPAENFGRAFPAWRDGHPDCVDSKGKAFKGRNCASKVSKDYRLMQADMFNLYPAIGSVNAQRQNYNFVMLANSTSSFGSCDMRIDAKKVQPPENARGKIARAYLYMEAVYPIYQMSGSQRKLMNAWDSQYPMTNVECEIGKRISAAQQSSNPILEQRCPL</sequence>
<dbReference type="PANTHER" id="PTHR33607:SF2">
    <property type="entry name" value="ENDONUCLEASE-1"/>
    <property type="match status" value="1"/>
</dbReference>
<comment type="caution">
    <text evidence="5">The sequence shown here is derived from an EMBL/GenBank/DDBJ whole genome shotgun (WGS) entry which is preliminary data.</text>
</comment>
<dbReference type="GO" id="GO:0016787">
    <property type="term" value="F:hydrolase activity"/>
    <property type="evidence" value="ECO:0007669"/>
    <property type="project" value="UniProtKB-KW"/>
</dbReference>
<dbReference type="EMBL" id="VTXC01000005">
    <property type="protein sequence ID" value="NOH70195.1"/>
    <property type="molecule type" value="Genomic_DNA"/>
</dbReference>
<name>A0A3R9EAW4_9VIBR</name>
<dbReference type="OrthoDB" id="9800417at2"/>
<evidence type="ECO:0000313" key="7">
    <source>
        <dbReference type="Proteomes" id="UP000565719"/>
    </source>
</evidence>
<keyword evidence="3" id="KW-0378">Hydrolase</keyword>
<keyword evidence="5" id="KW-0255">Endonuclease</keyword>
<evidence type="ECO:0000313" key="6">
    <source>
        <dbReference type="Proteomes" id="UP000269041"/>
    </source>
</evidence>
<keyword evidence="6" id="KW-1185">Reference proteome</keyword>
<dbReference type="RefSeq" id="WP_125322876.1">
    <property type="nucleotide sequence ID" value="NZ_AP024889.1"/>
</dbReference>
<comment type="similarity">
    <text evidence="1">Belongs to the EndA/NucM nuclease family.</text>
</comment>